<feature type="region of interest" description="Disordered" evidence="1">
    <location>
        <begin position="722"/>
        <end position="779"/>
    </location>
</feature>
<feature type="compositionally biased region" description="Polar residues" evidence="1">
    <location>
        <begin position="325"/>
        <end position="345"/>
    </location>
</feature>
<feature type="region of interest" description="Disordered" evidence="1">
    <location>
        <begin position="323"/>
        <end position="382"/>
    </location>
</feature>
<dbReference type="HOGENOM" id="CLU_277593_0_0_1"/>
<feature type="compositionally biased region" description="Basic and acidic residues" evidence="1">
    <location>
        <begin position="620"/>
        <end position="632"/>
    </location>
</feature>
<feature type="region of interest" description="Disordered" evidence="1">
    <location>
        <begin position="620"/>
        <end position="704"/>
    </location>
</feature>
<keyword evidence="2" id="KW-1133">Transmembrane helix</keyword>
<feature type="compositionally biased region" description="Polar residues" evidence="1">
    <location>
        <begin position="1000"/>
        <end position="1012"/>
    </location>
</feature>
<reference evidence="4" key="2">
    <citation type="submission" date="2015-01" db="EMBL/GenBank/DDBJ databases">
        <title>Evolutionary Origins and Diversification of the Mycorrhizal Mutualists.</title>
        <authorList>
            <consortium name="DOE Joint Genome Institute"/>
            <consortium name="Mycorrhizal Genomics Consortium"/>
            <person name="Kohler A."/>
            <person name="Kuo A."/>
            <person name="Nagy L.G."/>
            <person name="Floudas D."/>
            <person name="Copeland A."/>
            <person name="Barry K.W."/>
            <person name="Cichocki N."/>
            <person name="Veneault-Fourrey C."/>
            <person name="LaButti K."/>
            <person name="Lindquist E.A."/>
            <person name="Lipzen A."/>
            <person name="Lundell T."/>
            <person name="Morin E."/>
            <person name="Murat C."/>
            <person name="Riley R."/>
            <person name="Ohm R."/>
            <person name="Sun H."/>
            <person name="Tunlid A."/>
            <person name="Henrissat B."/>
            <person name="Grigoriev I.V."/>
            <person name="Hibbett D.S."/>
            <person name="Martin F."/>
        </authorList>
    </citation>
    <scope>NUCLEOTIDE SEQUENCE [LARGE SCALE GENOMIC DNA]</scope>
    <source>
        <strain evidence="4">MUT 4182</strain>
    </source>
</reference>
<feature type="compositionally biased region" description="Polar residues" evidence="1">
    <location>
        <begin position="650"/>
        <end position="659"/>
    </location>
</feature>
<accession>A0A0C3MF55</accession>
<name>A0A0C3MF55_9AGAM</name>
<feature type="compositionally biased region" description="Polar residues" evidence="1">
    <location>
        <begin position="726"/>
        <end position="753"/>
    </location>
</feature>
<evidence type="ECO:0000313" key="3">
    <source>
        <dbReference type="EMBL" id="KIO32342.1"/>
    </source>
</evidence>
<reference evidence="3 4" key="1">
    <citation type="submission" date="2014-04" db="EMBL/GenBank/DDBJ databases">
        <authorList>
            <consortium name="DOE Joint Genome Institute"/>
            <person name="Kuo A."/>
            <person name="Girlanda M."/>
            <person name="Perotto S."/>
            <person name="Kohler A."/>
            <person name="Nagy L.G."/>
            <person name="Floudas D."/>
            <person name="Copeland A."/>
            <person name="Barry K.W."/>
            <person name="Cichocki N."/>
            <person name="Veneault-Fourrey C."/>
            <person name="LaButti K."/>
            <person name="Lindquist E.A."/>
            <person name="Lipzen A."/>
            <person name="Lundell T."/>
            <person name="Morin E."/>
            <person name="Murat C."/>
            <person name="Sun H."/>
            <person name="Tunlid A."/>
            <person name="Henrissat B."/>
            <person name="Grigoriev I.V."/>
            <person name="Hibbett D.S."/>
            <person name="Martin F."/>
            <person name="Nordberg H.P."/>
            <person name="Cantor M.N."/>
            <person name="Hua S.X."/>
        </authorList>
    </citation>
    <scope>NUCLEOTIDE SEQUENCE [LARGE SCALE GENOMIC DNA]</scope>
    <source>
        <strain evidence="3 4">MUT 4182</strain>
    </source>
</reference>
<evidence type="ECO:0000313" key="4">
    <source>
        <dbReference type="Proteomes" id="UP000054248"/>
    </source>
</evidence>
<feature type="region of interest" description="Disordered" evidence="1">
    <location>
        <begin position="1077"/>
        <end position="1125"/>
    </location>
</feature>
<dbReference type="AlphaFoldDB" id="A0A0C3MF55"/>
<dbReference type="EMBL" id="KN822955">
    <property type="protein sequence ID" value="KIO32342.1"/>
    <property type="molecule type" value="Genomic_DNA"/>
</dbReference>
<evidence type="ECO:0000256" key="2">
    <source>
        <dbReference type="SAM" id="Phobius"/>
    </source>
</evidence>
<feature type="transmembrane region" description="Helical" evidence="2">
    <location>
        <begin position="388"/>
        <end position="410"/>
    </location>
</feature>
<dbReference type="OrthoDB" id="3207289at2759"/>
<evidence type="ECO:0000256" key="1">
    <source>
        <dbReference type="SAM" id="MobiDB-lite"/>
    </source>
</evidence>
<keyword evidence="2" id="KW-0812">Transmembrane</keyword>
<feature type="compositionally biased region" description="Low complexity" evidence="1">
    <location>
        <begin position="346"/>
        <end position="382"/>
    </location>
</feature>
<feature type="compositionally biased region" description="Polar residues" evidence="1">
    <location>
        <begin position="687"/>
        <end position="697"/>
    </location>
</feature>
<sequence length="1142" mass="125731">MAKRKWHQECEDRASTSPVELWRCPLLVRCCRFRCQRRRKISPGILWKEQELANVPRSKTSDQTAGMLALSGASGDVPDDNGSIRTTLSPANSSQHWLETVPERKNVACSEVLKPCTAIAPTPAAMRFGDAAKAVRPVEQATRATTSVRMSTWVPQSPMISEQGSHLQKNMEANENYNSARRANWFQYGLDRIRTRSCWLQYVWRISLFFISPLPAQHSHSALFEHPWMMADRLNFVVLATFALSNTISAAVSGPQLRQRQDWTPSATSSSSYNYWWPYPPWGASTTTSASTTDIWTAPVPTTLWWTPPTPTPAITAPAEPEITRTSMESSSSFTEAPSGQTSDIPTNTSSSSPAPLPSNSTLSTSRSPSPSVSSSSTQSKSPNFKPVYLISIFAVCALAGGIGIAFYVTKRRGADQGRRFGDPYFTARLETGDAGGEKGFTSYADHGQRRPILPATARWWSVQKFLPRLHGPSKYFKLGGPRVDRATRSMDRPPVSFPALLSSPDPKGAHFDDGPNGRFDPATYGYGQWHDRSVNRHLMPGISDLSRACSKEGDAEELEIDLSKGWRHYSSLYSGSPKPELEEVAGVASSISSTKKYQRGLSQEMTAALIGDADDKFTSLPRREVRTHSTREGQSPRGHAPFLDRTRSDASSVLSTRSGRGGQRTEQRRPPSYSSDEAEGSETERSNAALSITPRSPNGGVRHKSIRRILAERMKIQSEIRPIQRSFTEESNPFSDSVRSSARQPSADQLSLNDVPPSPIPLRVTRKRQDAPRPQSVTDVVRQYDERVRERRATGTEVEDDIGLSDVEALVEQPRHPVPRMNTKYRRTQQWLKDAPGPDDDITLARAAFLSRATTLASTIPSVYSPETDHASPMPEDTQSTERLAVNGLGLEYDRSGDVLSAAEMAKAARRRHKGDEVIKNASTQTFLPPIQRPKYPFPELPSEIMSPPLEADLFFSEGSLPSSPPWSPSHPATATKVPSWGQDNTPLKLKANRRLHSPRSSPLKTASPTVTRLLAAPAPTSNRLMGPHRTLARNATTVTTITNRSVTPPPSHFTSKARAEANSKVDMIVQKSWEAKDERPTSPTGFGARSEGDLGPPAVLWRQGGGPKYGHSPIPDGVEGDGYAGGIEQRLAFLRENGMQ</sequence>
<protein>
    <submittedName>
        <fullName evidence="3">Uncharacterized protein</fullName>
    </submittedName>
</protein>
<feature type="region of interest" description="Disordered" evidence="1">
    <location>
        <begin position="498"/>
        <end position="517"/>
    </location>
</feature>
<keyword evidence="2" id="KW-0472">Membrane</keyword>
<feature type="region of interest" description="Disordered" evidence="1">
    <location>
        <begin position="958"/>
        <end position="1013"/>
    </location>
</feature>
<dbReference type="Proteomes" id="UP000054248">
    <property type="component" value="Unassembled WGS sequence"/>
</dbReference>
<organism evidence="3 4">
    <name type="scientific">Tulasnella calospora MUT 4182</name>
    <dbReference type="NCBI Taxonomy" id="1051891"/>
    <lineage>
        <taxon>Eukaryota</taxon>
        <taxon>Fungi</taxon>
        <taxon>Dikarya</taxon>
        <taxon>Basidiomycota</taxon>
        <taxon>Agaricomycotina</taxon>
        <taxon>Agaricomycetes</taxon>
        <taxon>Cantharellales</taxon>
        <taxon>Tulasnellaceae</taxon>
        <taxon>Tulasnella</taxon>
    </lineage>
</organism>
<keyword evidence="4" id="KW-1185">Reference proteome</keyword>
<gene>
    <name evidence="3" type="ORF">M407DRAFT_4535</name>
</gene>
<proteinExistence type="predicted"/>